<reference evidence="2 3" key="1">
    <citation type="journal article" date="2021" name="Int. J. Syst. Evol. Microbiol.">
        <title>Pseudomonas lactucae sp. nov., a pathogen causing bacterial rot of lettuce in Japan.</title>
        <authorList>
            <person name="Sawada H."/>
            <person name="Fujikawa T."/>
            <person name="Satou M."/>
        </authorList>
    </citation>
    <scope>NUCLEOTIDE SEQUENCE [LARGE SCALE GENOMIC DNA]</scope>
    <source>
        <strain evidence="2 3">MAFF 301381</strain>
    </source>
</reference>
<dbReference type="RefSeq" id="WP_205489545.1">
    <property type="nucleotide sequence ID" value="NZ_JAFHKI010000028.1"/>
</dbReference>
<evidence type="ECO:0008006" key="4">
    <source>
        <dbReference type="Google" id="ProtNLM"/>
    </source>
</evidence>
<evidence type="ECO:0000256" key="1">
    <source>
        <dbReference type="SAM" id="Phobius"/>
    </source>
</evidence>
<proteinExistence type="predicted"/>
<evidence type="ECO:0000313" key="3">
    <source>
        <dbReference type="Proteomes" id="UP001154860"/>
    </source>
</evidence>
<accession>A0A9X0Y785</accession>
<gene>
    <name evidence="2" type="ORF">JWR99_02735</name>
</gene>
<comment type="caution">
    <text evidence="2">The sequence shown here is derived from an EMBL/GenBank/DDBJ whole genome shotgun (WGS) entry which is preliminary data.</text>
</comment>
<feature type="transmembrane region" description="Helical" evidence="1">
    <location>
        <begin position="36"/>
        <end position="54"/>
    </location>
</feature>
<keyword evidence="1" id="KW-1133">Transmembrane helix</keyword>
<keyword evidence="1" id="KW-0472">Membrane</keyword>
<dbReference type="AlphaFoldDB" id="A0A9X0Y785"/>
<dbReference type="EMBL" id="JAFHKJ010000011">
    <property type="protein sequence ID" value="MBN2974953.1"/>
    <property type="molecule type" value="Genomic_DNA"/>
</dbReference>
<protein>
    <recommendedName>
        <fullName evidence="4">Zinc ribbon domain-containing protein</fullName>
    </recommendedName>
</protein>
<organism evidence="2 3">
    <name type="scientific">Pseudomonas lactucae</name>
    <dbReference type="NCBI Taxonomy" id="2813360"/>
    <lineage>
        <taxon>Bacteria</taxon>
        <taxon>Pseudomonadati</taxon>
        <taxon>Pseudomonadota</taxon>
        <taxon>Gammaproteobacteria</taxon>
        <taxon>Pseudomonadales</taxon>
        <taxon>Pseudomonadaceae</taxon>
        <taxon>Pseudomonas</taxon>
    </lineage>
</organism>
<name>A0A9X0Y785_9PSED</name>
<reference evidence="2 3" key="2">
    <citation type="journal article" date="2023" name="Plant Pathol.">
        <title>Dismantling and reorganizing Pseudomonas marginalis sensu#lato.</title>
        <authorList>
            <person name="Sawada H."/>
            <person name="Fujikawa T."/>
            <person name="Satou M."/>
        </authorList>
    </citation>
    <scope>NUCLEOTIDE SEQUENCE [LARGE SCALE GENOMIC DNA]</scope>
    <source>
        <strain evidence="2 3">MAFF 301381</strain>
    </source>
</reference>
<keyword evidence="3" id="KW-1185">Reference proteome</keyword>
<keyword evidence="1" id="KW-0812">Transmembrane</keyword>
<dbReference type="Proteomes" id="UP001154860">
    <property type="component" value="Unassembled WGS sequence"/>
</dbReference>
<sequence>MALQPCKSCKQQVDNSAKSCPHCGVANPGVTAGQTIGGLVVLVIIVVVVVSMCSSSNDEKSAEKNVQVDDATCSQELGCWGNKHSIPAGVYCQEPVERLANYTSRWVDGTLESKFSRFRWLNKDEGTLTYIGDKIEFQNGFGAYQKHIYECDYSPELEAVIEVRARPGQL</sequence>
<evidence type="ECO:0000313" key="2">
    <source>
        <dbReference type="EMBL" id="MBN2974953.1"/>
    </source>
</evidence>